<dbReference type="RefSeq" id="WP_007897018.1">
    <property type="nucleotide sequence ID" value="NZ_CP011047.1"/>
</dbReference>
<sequence>MNKSLLFMTCVLLAGCASQPPKNQVTPLTPAPAPVAAQTPPAPQQPESQPFSAASESANSMATCRKELDALKHYGPKTYSRYAAEMDALSAKTGKYLALKDGMTPELNDIVITMYQSQIKTLCFRIQSSLGKLIIEQAGG</sequence>
<dbReference type="Proteomes" id="UP000548673">
    <property type="component" value="Unassembled WGS sequence"/>
</dbReference>
<dbReference type="AlphaFoldDB" id="A0A7V7RC18"/>
<dbReference type="KEGG" id="csj:CSK29544_01615"/>
<evidence type="ECO:0008006" key="4">
    <source>
        <dbReference type="Google" id="ProtNLM"/>
    </source>
</evidence>
<gene>
    <name evidence="2" type="ORF">HRR37_04040</name>
</gene>
<dbReference type="EMBL" id="JABTXY010000012">
    <property type="protein sequence ID" value="NYV41579.1"/>
    <property type="molecule type" value="Genomic_DNA"/>
</dbReference>
<evidence type="ECO:0000313" key="2">
    <source>
        <dbReference type="EMBL" id="NYV41579.1"/>
    </source>
</evidence>
<comment type="caution">
    <text evidence="2">The sequence shown here is derived from an EMBL/GenBank/DDBJ whole genome shotgun (WGS) entry which is preliminary data.</text>
</comment>
<evidence type="ECO:0000313" key="3">
    <source>
        <dbReference type="Proteomes" id="UP000548673"/>
    </source>
</evidence>
<name>A0A7V7RC18_CROSK</name>
<proteinExistence type="predicted"/>
<feature type="compositionally biased region" description="Low complexity" evidence="1">
    <location>
        <begin position="24"/>
        <end position="55"/>
    </location>
</feature>
<organism evidence="2 3">
    <name type="scientific">Cronobacter sakazakii</name>
    <name type="common">Enterobacter sakazakii</name>
    <dbReference type="NCBI Taxonomy" id="28141"/>
    <lineage>
        <taxon>Bacteria</taxon>
        <taxon>Pseudomonadati</taxon>
        <taxon>Pseudomonadota</taxon>
        <taxon>Gammaproteobacteria</taxon>
        <taxon>Enterobacterales</taxon>
        <taxon>Enterobacteriaceae</taxon>
        <taxon>Cronobacter</taxon>
    </lineage>
</organism>
<dbReference type="GeneID" id="56733311"/>
<accession>A0A7V7RC18</accession>
<reference evidence="2 3" key="1">
    <citation type="submission" date="2020-05" db="EMBL/GenBank/DDBJ databases">
        <title>The draft genome of Cronobacter sakazakii strain 145005.</title>
        <authorList>
            <person name="Yang J."/>
            <person name="Liu L."/>
            <person name="Feng Y."/>
            <person name="Zong Z."/>
        </authorList>
    </citation>
    <scope>NUCLEOTIDE SEQUENCE [LARGE SCALE GENOMIC DNA]</scope>
    <source>
        <strain evidence="2 3">145005</strain>
    </source>
</reference>
<protein>
    <recommendedName>
        <fullName evidence="4">Lipoprotein</fullName>
    </recommendedName>
</protein>
<evidence type="ECO:0000256" key="1">
    <source>
        <dbReference type="SAM" id="MobiDB-lite"/>
    </source>
</evidence>
<dbReference type="PROSITE" id="PS51257">
    <property type="entry name" value="PROKAR_LIPOPROTEIN"/>
    <property type="match status" value="1"/>
</dbReference>
<feature type="region of interest" description="Disordered" evidence="1">
    <location>
        <begin position="20"/>
        <end position="57"/>
    </location>
</feature>